<protein>
    <submittedName>
        <fullName evidence="1">Uncharacterized protein</fullName>
    </submittedName>
</protein>
<sequence length="88" mass="9824">MISTPTCYVWRQAMSASQSPSLLERATLALRLSPSSDRPSLVSSRNITMSTVKIVVYGGKLQMTVTTRAVYYDSVFDPFCSDIQHFKV</sequence>
<reference evidence="1" key="1">
    <citation type="submission" date="2023-03" db="EMBL/GenBank/DDBJ databases">
        <authorList>
            <person name="Steffen K."/>
            <person name="Cardenas P."/>
        </authorList>
    </citation>
    <scope>NUCLEOTIDE SEQUENCE</scope>
</reference>
<proteinExistence type="predicted"/>
<evidence type="ECO:0000313" key="2">
    <source>
        <dbReference type="Proteomes" id="UP001174909"/>
    </source>
</evidence>
<evidence type="ECO:0000313" key="1">
    <source>
        <dbReference type="EMBL" id="CAI8032747.1"/>
    </source>
</evidence>
<keyword evidence="2" id="KW-1185">Reference proteome</keyword>
<organism evidence="1 2">
    <name type="scientific">Geodia barretti</name>
    <name type="common">Barrett's horny sponge</name>
    <dbReference type="NCBI Taxonomy" id="519541"/>
    <lineage>
        <taxon>Eukaryota</taxon>
        <taxon>Metazoa</taxon>
        <taxon>Porifera</taxon>
        <taxon>Demospongiae</taxon>
        <taxon>Heteroscleromorpha</taxon>
        <taxon>Tetractinellida</taxon>
        <taxon>Astrophorina</taxon>
        <taxon>Geodiidae</taxon>
        <taxon>Geodia</taxon>
    </lineage>
</organism>
<accession>A0AA35SPA2</accession>
<dbReference type="AlphaFoldDB" id="A0AA35SPA2"/>
<comment type="caution">
    <text evidence="1">The sequence shown here is derived from an EMBL/GenBank/DDBJ whole genome shotgun (WGS) entry which is preliminary data.</text>
</comment>
<feature type="non-terminal residue" evidence="1">
    <location>
        <position position="1"/>
    </location>
</feature>
<dbReference type="EMBL" id="CASHTH010002623">
    <property type="protein sequence ID" value="CAI8032747.1"/>
    <property type="molecule type" value="Genomic_DNA"/>
</dbReference>
<name>A0AA35SPA2_GEOBA</name>
<gene>
    <name evidence="1" type="ORF">GBAR_LOCUS18489</name>
</gene>
<dbReference type="Proteomes" id="UP001174909">
    <property type="component" value="Unassembled WGS sequence"/>
</dbReference>